<dbReference type="RefSeq" id="WP_200283522.1">
    <property type="nucleotide sequence ID" value="NZ_JAENII010000027.1"/>
</dbReference>
<dbReference type="Pfam" id="PF13676">
    <property type="entry name" value="TIR_2"/>
    <property type="match status" value="1"/>
</dbReference>
<gene>
    <name evidence="2" type="ORF">JIN81_18545</name>
</gene>
<evidence type="ECO:0000313" key="3">
    <source>
        <dbReference type="Proteomes" id="UP000658278"/>
    </source>
</evidence>
<dbReference type="InterPro" id="IPR035897">
    <property type="entry name" value="Toll_tir_struct_dom_sf"/>
</dbReference>
<protein>
    <submittedName>
        <fullName evidence="2">Toll/interleukin-1 receptor domain-containing protein</fullName>
    </submittedName>
</protein>
<evidence type="ECO:0000313" key="2">
    <source>
        <dbReference type="EMBL" id="MBK1829042.1"/>
    </source>
</evidence>
<proteinExistence type="predicted"/>
<name>A0A934RD76_9BACT</name>
<keyword evidence="2" id="KW-0675">Receptor</keyword>
<dbReference type="SUPFAM" id="SSF52200">
    <property type="entry name" value="Toll/Interleukin receptor TIR domain"/>
    <property type="match status" value="1"/>
</dbReference>
<dbReference type="InterPro" id="IPR000157">
    <property type="entry name" value="TIR_dom"/>
</dbReference>
<reference evidence="2" key="1">
    <citation type="submission" date="2021-01" db="EMBL/GenBank/DDBJ databases">
        <title>Modified the classification status of verrucomicrobia.</title>
        <authorList>
            <person name="Feng X."/>
        </authorList>
    </citation>
    <scope>NUCLEOTIDE SEQUENCE</scope>
    <source>
        <strain evidence="2">KCTC 22201</strain>
    </source>
</reference>
<dbReference type="GO" id="GO:0007165">
    <property type="term" value="P:signal transduction"/>
    <property type="evidence" value="ECO:0007669"/>
    <property type="project" value="InterPro"/>
</dbReference>
<accession>A0A934RD76</accession>
<dbReference type="AlphaFoldDB" id="A0A934RD76"/>
<dbReference type="Gene3D" id="3.40.50.10140">
    <property type="entry name" value="Toll/interleukin-1 receptor homology (TIR) domain"/>
    <property type="match status" value="1"/>
</dbReference>
<evidence type="ECO:0000259" key="1">
    <source>
        <dbReference type="Pfam" id="PF13676"/>
    </source>
</evidence>
<dbReference type="EMBL" id="JAENII010000027">
    <property type="protein sequence ID" value="MBK1829042.1"/>
    <property type="molecule type" value="Genomic_DNA"/>
</dbReference>
<keyword evidence="3" id="KW-1185">Reference proteome</keyword>
<sequence length="173" mass="19968">MAIPQSTLRTYASREGFQKSASVVNEAKQMGRQTAFMSHSHRDADLAKGVQGFLQSLGWEVYIDWEDTVMPDKPDRRTATRIQQRIIELDWFFFLATENSMRSRWCPWEIGYADGKKPLDSILILQTKDESGHYYGNEYLQLYRYISASQSGAYRAYGAAQTQNGVLMESMRR</sequence>
<comment type="caution">
    <text evidence="2">The sequence shown here is derived from an EMBL/GenBank/DDBJ whole genome shotgun (WGS) entry which is preliminary data.</text>
</comment>
<organism evidence="2 3">
    <name type="scientific">Haloferula rosea</name>
    <dbReference type="NCBI Taxonomy" id="490093"/>
    <lineage>
        <taxon>Bacteria</taxon>
        <taxon>Pseudomonadati</taxon>
        <taxon>Verrucomicrobiota</taxon>
        <taxon>Verrucomicrobiia</taxon>
        <taxon>Verrucomicrobiales</taxon>
        <taxon>Verrucomicrobiaceae</taxon>
        <taxon>Haloferula</taxon>
    </lineage>
</organism>
<dbReference type="Proteomes" id="UP000658278">
    <property type="component" value="Unassembled WGS sequence"/>
</dbReference>
<feature type="domain" description="TIR" evidence="1">
    <location>
        <begin position="36"/>
        <end position="124"/>
    </location>
</feature>